<accession>A0ABZ1F6P4</accession>
<evidence type="ECO:0000313" key="2">
    <source>
        <dbReference type="EMBL" id="WSB11895.1"/>
    </source>
</evidence>
<keyword evidence="3" id="KW-1185">Reference proteome</keyword>
<name>A0ABZ1F6P4_9ACTN</name>
<evidence type="ECO:0000256" key="1">
    <source>
        <dbReference type="SAM" id="MobiDB-lite"/>
    </source>
</evidence>
<dbReference type="Proteomes" id="UP001356428">
    <property type="component" value="Chromosome"/>
</dbReference>
<gene>
    <name evidence="2" type="ORF">OG849_33845</name>
</gene>
<feature type="region of interest" description="Disordered" evidence="1">
    <location>
        <begin position="31"/>
        <end position="57"/>
    </location>
</feature>
<reference evidence="2 3" key="1">
    <citation type="submission" date="2022-10" db="EMBL/GenBank/DDBJ databases">
        <title>The complete genomes of actinobacterial strains from the NBC collection.</title>
        <authorList>
            <person name="Joergensen T.S."/>
            <person name="Alvarez Arevalo M."/>
            <person name="Sterndorff E.B."/>
            <person name="Faurdal D."/>
            <person name="Vuksanovic O."/>
            <person name="Mourched A.-S."/>
            <person name="Charusanti P."/>
            <person name="Shaw S."/>
            <person name="Blin K."/>
            <person name="Weber T."/>
        </authorList>
    </citation>
    <scope>NUCLEOTIDE SEQUENCE [LARGE SCALE GENOMIC DNA]</scope>
    <source>
        <strain evidence="2 3">NBC 01792</strain>
    </source>
</reference>
<feature type="compositionally biased region" description="Polar residues" evidence="1">
    <location>
        <begin position="31"/>
        <end position="48"/>
    </location>
</feature>
<sequence>MGKMIFGFSDGEMVPVPDALQGQVESTVTLSGGQTYTDANGDTYTTSKPGEDKTTGR</sequence>
<dbReference type="EMBL" id="CP109083">
    <property type="protein sequence ID" value="WSB11895.1"/>
    <property type="molecule type" value="Genomic_DNA"/>
</dbReference>
<evidence type="ECO:0008006" key="4">
    <source>
        <dbReference type="Google" id="ProtNLM"/>
    </source>
</evidence>
<protein>
    <recommendedName>
        <fullName evidence="4">ATP-grasp-modified RiPP</fullName>
    </recommendedName>
</protein>
<proteinExistence type="predicted"/>
<dbReference type="RefSeq" id="WP_326702168.1">
    <property type="nucleotide sequence ID" value="NZ_CP108861.1"/>
</dbReference>
<organism evidence="2 3">
    <name type="scientific">Streptomyces cyaneofuscatus</name>
    <dbReference type="NCBI Taxonomy" id="66883"/>
    <lineage>
        <taxon>Bacteria</taxon>
        <taxon>Bacillati</taxon>
        <taxon>Actinomycetota</taxon>
        <taxon>Actinomycetes</taxon>
        <taxon>Kitasatosporales</taxon>
        <taxon>Streptomycetaceae</taxon>
        <taxon>Streptomyces</taxon>
    </lineage>
</organism>
<evidence type="ECO:0000313" key="3">
    <source>
        <dbReference type="Proteomes" id="UP001356428"/>
    </source>
</evidence>